<dbReference type="RefSeq" id="WP_303283491.1">
    <property type="nucleotide sequence ID" value="NZ_BAABCZ010000004.1"/>
</dbReference>
<evidence type="ECO:0000313" key="1">
    <source>
        <dbReference type="EMBL" id="MDO5988840.1"/>
    </source>
</evidence>
<proteinExistence type="predicted"/>
<accession>A0ABT8X5K4</accession>
<comment type="caution">
    <text evidence="1">The sequence shown here is derived from an EMBL/GenBank/DDBJ whole genome shotgun (WGS) entry which is preliminary data.</text>
</comment>
<reference evidence="1" key="1">
    <citation type="submission" date="2023-07" db="EMBL/GenBank/DDBJ databases">
        <title>Two novel species in the genus Flavivirga.</title>
        <authorList>
            <person name="Kwon K."/>
        </authorList>
    </citation>
    <scope>NUCLEOTIDE SEQUENCE</scope>
    <source>
        <strain evidence="1">KACC 14157</strain>
    </source>
</reference>
<evidence type="ECO:0000313" key="2">
    <source>
        <dbReference type="Proteomes" id="UP001176891"/>
    </source>
</evidence>
<dbReference type="Proteomes" id="UP001176891">
    <property type="component" value="Unassembled WGS sequence"/>
</dbReference>
<sequence>MPRKYTSETTRGIYQPLKEIFKDGKKTKKMSIQKQIKIADEMVEMEFEIRAQEARESIQSESLIITGITN</sequence>
<organism evidence="1 2">
    <name type="scientific">Flavivirga amylovorans</name>
    <dbReference type="NCBI Taxonomy" id="870486"/>
    <lineage>
        <taxon>Bacteria</taxon>
        <taxon>Pseudomonadati</taxon>
        <taxon>Bacteroidota</taxon>
        <taxon>Flavobacteriia</taxon>
        <taxon>Flavobacteriales</taxon>
        <taxon>Flavobacteriaceae</taxon>
        <taxon>Flavivirga</taxon>
    </lineage>
</organism>
<dbReference type="EMBL" id="JAUOEM010000005">
    <property type="protein sequence ID" value="MDO5988840.1"/>
    <property type="molecule type" value="Genomic_DNA"/>
</dbReference>
<name>A0ABT8X5K4_9FLAO</name>
<protein>
    <submittedName>
        <fullName evidence="1">Uncharacterized protein</fullName>
    </submittedName>
</protein>
<gene>
    <name evidence="1" type="ORF">Q4Q39_15625</name>
</gene>
<keyword evidence="2" id="KW-1185">Reference proteome</keyword>